<dbReference type="EMBL" id="JBHSTT010000016">
    <property type="protein sequence ID" value="MFC6388678.1"/>
    <property type="molecule type" value="Genomic_DNA"/>
</dbReference>
<comment type="caution">
    <text evidence="1">The sequence shown here is derived from an EMBL/GenBank/DDBJ whole genome shotgun (WGS) entry which is preliminary data.</text>
</comment>
<proteinExistence type="predicted"/>
<accession>A0ABW1WKI9</accession>
<gene>
    <name evidence="1" type="ORF">ACFQDP_04825</name>
</gene>
<reference evidence="2" key="1">
    <citation type="journal article" date="2019" name="Int. J. Syst. Evol. Microbiol.">
        <title>The Global Catalogue of Microorganisms (GCM) 10K type strain sequencing project: providing services to taxonomists for standard genome sequencing and annotation.</title>
        <authorList>
            <consortium name="The Broad Institute Genomics Platform"/>
            <consortium name="The Broad Institute Genome Sequencing Center for Infectious Disease"/>
            <person name="Wu L."/>
            <person name="Ma J."/>
        </authorList>
    </citation>
    <scope>NUCLEOTIDE SEQUENCE [LARGE SCALE GENOMIC DNA]</scope>
    <source>
        <strain evidence="2">CCUG 36916</strain>
    </source>
</reference>
<dbReference type="Proteomes" id="UP001596237">
    <property type="component" value="Unassembled WGS sequence"/>
</dbReference>
<dbReference type="RefSeq" id="WP_378738945.1">
    <property type="nucleotide sequence ID" value="NZ_JBHSTT010000016.1"/>
</dbReference>
<name>A0ABW1WKI9_9HYPH</name>
<keyword evidence="2" id="KW-1185">Reference proteome</keyword>
<evidence type="ECO:0000313" key="1">
    <source>
        <dbReference type="EMBL" id="MFC6388678.1"/>
    </source>
</evidence>
<organism evidence="1 2">
    <name type="scientific">Methylorubrum zatmanii</name>
    <dbReference type="NCBI Taxonomy" id="29429"/>
    <lineage>
        <taxon>Bacteria</taxon>
        <taxon>Pseudomonadati</taxon>
        <taxon>Pseudomonadota</taxon>
        <taxon>Alphaproteobacteria</taxon>
        <taxon>Hyphomicrobiales</taxon>
        <taxon>Methylobacteriaceae</taxon>
        <taxon>Methylorubrum</taxon>
    </lineage>
</organism>
<sequence>MNNNRGSSRNGKVEPAPEELVWVELLVERARGLEDALSRMDGHTQAATLRELFRQSDMVCGIYPDATSPAGYRYLIMKHPAKGVMERYLSHGTQFLFGAVFRERQIDAEFMKGIYDMGVENPTNKLVQEYCSAMWLDMAPASRAARPRGAGAVDR</sequence>
<protein>
    <submittedName>
        <fullName evidence="1">Uncharacterized protein</fullName>
    </submittedName>
</protein>
<evidence type="ECO:0000313" key="2">
    <source>
        <dbReference type="Proteomes" id="UP001596237"/>
    </source>
</evidence>